<reference evidence="10 11" key="1">
    <citation type="submission" date="2022-02" db="EMBL/GenBank/DDBJ databases">
        <title>Draft genome sequence of Mezorhizobium retamae strain IRAMC:0171 isolated from Retama raetam nodules.</title>
        <authorList>
            <person name="Bengaied R."/>
            <person name="Sbissi I."/>
            <person name="Huber K."/>
            <person name="Ghodbane F."/>
            <person name="Nouioui I."/>
            <person name="Tarhouni M."/>
            <person name="Gtari M."/>
        </authorList>
    </citation>
    <scope>NUCLEOTIDE SEQUENCE [LARGE SCALE GENOMIC DNA]</scope>
    <source>
        <strain evidence="10 11">IRAMC:0171</strain>
    </source>
</reference>
<feature type="transmembrane region" description="Helical" evidence="8">
    <location>
        <begin position="530"/>
        <end position="549"/>
    </location>
</feature>
<dbReference type="RefSeq" id="WP_239370782.1">
    <property type="nucleotide sequence ID" value="NZ_JAKREW010000086.1"/>
</dbReference>
<evidence type="ECO:0000256" key="8">
    <source>
        <dbReference type="RuleBase" id="RU363032"/>
    </source>
</evidence>
<dbReference type="PANTHER" id="PTHR43357">
    <property type="entry name" value="INNER MEMBRANE ABC TRANSPORTER PERMEASE PROTEIN YDCV"/>
    <property type="match status" value="1"/>
</dbReference>
<name>A0ABS9QRG0_9HYPH</name>
<feature type="transmembrane region" description="Helical" evidence="8">
    <location>
        <begin position="250"/>
        <end position="268"/>
    </location>
</feature>
<feature type="transmembrane region" description="Helical" evidence="8">
    <location>
        <begin position="66"/>
        <end position="88"/>
    </location>
</feature>
<dbReference type="PANTHER" id="PTHR43357:SF3">
    <property type="entry name" value="FE(3+)-TRANSPORT SYSTEM PERMEASE PROTEIN FBPB 2"/>
    <property type="match status" value="1"/>
</dbReference>
<evidence type="ECO:0000259" key="9">
    <source>
        <dbReference type="PROSITE" id="PS50928"/>
    </source>
</evidence>
<keyword evidence="2 8" id="KW-0813">Transport</keyword>
<comment type="caution">
    <text evidence="10">The sequence shown here is derived from an EMBL/GenBank/DDBJ whole genome shotgun (WGS) entry which is preliminary data.</text>
</comment>
<keyword evidence="4" id="KW-0997">Cell inner membrane</keyword>
<proteinExistence type="inferred from homology"/>
<feature type="transmembrane region" description="Helical" evidence="8">
    <location>
        <begin position="414"/>
        <end position="435"/>
    </location>
</feature>
<feature type="domain" description="ABC transmembrane type-1" evidence="9">
    <location>
        <begin position="342"/>
        <end position="548"/>
    </location>
</feature>
<dbReference type="EMBL" id="JAKREW010000086">
    <property type="protein sequence ID" value="MCG7509301.1"/>
    <property type="molecule type" value="Genomic_DNA"/>
</dbReference>
<evidence type="ECO:0000256" key="1">
    <source>
        <dbReference type="ARBA" id="ARBA00004429"/>
    </source>
</evidence>
<evidence type="ECO:0000256" key="6">
    <source>
        <dbReference type="ARBA" id="ARBA00022989"/>
    </source>
</evidence>
<comment type="subcellular location">
    <subcellularLocation>
        <location evidence="1">Cell inner membrane</location>
        <topology evidence="1">Multi-pass membrane protein</topology>
    </subcellularLocation>
    <subcellularLocation>
        <location evidence="8">Cell membrane</location>
        <topology evidence="8">Multi-pass membrane protein</topology>
    </subcellularLocation>
</comment>
<protein>
    <submittedName>
        <fullName evidence="10">Iron ABC transporter permease</fullName>
    </submittedName>
</protein>
<feature type="transmembrane region" description="Helical" evidence="8">
    <location>
        <begin position="341"/>
        <end position="367"/>
    </location>
</feature>
<comment type="similarity">
    <text evidence="8">Belongs to the binding-protein-dependent transport system permease family.</text>
</comment>
<dbReference type="CDD" id="cd06261">
    <property type="entry name" value="TM_PBP2"/>
    <property type="match status" value="2"/>
</dbReference>
<feature type="transmembrane region" description="Helical" evidence="8">
    <location>
        <begin position="298"/>
        <end position="321"/>
    </location>
</feature>
<sequence>MTVSAADFRSRVRQRPGAVWCIVSGATALAVALPFLALLSEATQGADGLWAHLFSTVLPVALRDTLILLAGVGILVVALGTGTAWLVTAYDFPGRRMLEWALLLPLAVPTYIVAYAYLDILHPIGIVQDTLRHMLGYASPRDFRLPDIRSMTGCILLLAFVLYPYVYIATRAMFLTQPASLIDAARTLGVARRAIFWRVALPLARPAVAVGTSLALMETLNDIGAAEFLGVRTLTVSIYTTWITRSDLPGAAQIALVLLVIVVAVVAWEQHARRRQRFAAGVQRSGKSFERRRTSTPVGLLLLLLGLVPVLIGFAIPALYLAIEAYDRIGYAGLPPRFLSIAWSTVTLSAAATLLTLILGAAAAYAVRMRPGGLSAAAFRLSAIGYAAPGTVVAIGLVIVLGGFDRTANALAGSWFGVAPGLIFLGSGAGLIYAYTTRFLTISAGGIAAGLSRVPQSLDEASRTLGETAFGTLRRVHLPLSKTALAASALLVFVDCVKELPATLLLRPLNVETLATHLYGEAARGTYEEASVSALAIVLIAMLPVVLLSRVGAQRNLRRESEPFAGKGGKFRFFKEPTISPVAQGPEG</sequence>
<dbReference type="InterPro" id="IPR035906">
    <property type="entry name" value="MetI-like_sf"/>
</dbReference>
<keyword evidence="3" id="KW-1003">Cell membrane</keyword>
<evidence type="ECO:0000256" key="2">
    <source>
        <dbReference type="ARBA" id="ARBA00022448"/>
    </source>
</evidence>
<feature type="transmembrane region" description="Helical" evidence="8">
    <location>
        <begin position="100"/>
        <end position="118"/>
    </location>
</feature>
<evidence type="ECO:0000256" key="3">
    <source>
        <dbReference type="ARBA" id="ARBA00022475"/>
    </source>
</evidence>
<evidence type="ECO:0000313" key="11">
    <source>
        <dbReference type="Proteomes" id="UP001201701"/>
    </source>
</evidence>
<dbReference type="SUPFAM" id="SSF161098">
    <property type="entry name" value="MetI-like"/>
    <property type="match status" value="2"/>
</dbReference>
<keyword evidence="7 8" id="KW-0472">Membrane</keyword>
<keyword evidence="6 8" id="KW-1133">Transmembrane helix</keyword>
<gene>
    <name evidence="10" type="ORF">L4923_30135</name>
</gene>
<evidence type="ECO:0000256" key="7">
    <source>
        <dbReference type="ARBA" id="ARBA00023136"/>
    </source>
</evidence>
<feature type="transmembrane region" description="Helical" evidence="8">
    <location>
        <begin position="150"/>
        <end position="174"/>
    </location>
</feature>
<dbReference type="Proteomes" id="UP001201701">
    <property type="component" value="Unassembled WGS sequence"/>
</dbReference>
<feature type="domain" description="ABC transmembrane type-1" evidence="9">
    <location>
        <begin position="62"/>
        <end position="267"/>
    </location>
</feature>
<accession>A0ABS9QRG0</accession>
<keyword evidence="11" id="KW-1185">Reference proteome</keyword>
<dbReference type="InterPro" id="IPR000515">
    <property type="entry name" value="MetI-like"/>
</dbReference>
<evidence type="ECO:0000256" key="5">
    <source>
        <dbReference type="ARBA" id="ARBA00022692"/>
    </source>
</evidence>
<organism evidence="10 11">
    <name type="scientific">Mesorhizobium retamae</name>
    <dbReference type="NCBI Taxonomy" id="2912854"/>
    <lineage>
        <taxon>Bacteria</taxon>
        <taxon>Pseudomonadati</taxon>
        <taxon>Pseudomonadota</taxon>
        <taxon>Alphaproteobacteria</taxon>
        <taxon>Hyphomicrobiales</taxon>
        <taxon>Phyllobacteriaceae</taxon>
        <taxon>Mesorhizobium</taxon>
    </lineage>
</organism>
<evidence type="ECO:0000313" key="10">
    <source>
        <dbReference type="EMBL" id="MCG7509301.1"/>
    </source>
</evidence>
<feature type="transmembrane region" description="Helical" evidence="8">
    <location>
        <begin position="195"/>
        <end position="217"/>
    </location>
</feature>
<feature type="transmembrane region" description="Helical" evidence="8">
    <location>
        <begin position="379"/>
        <end position="402"/>
    </location>
</feature>
<dbReference type="Pfam" id="PF00528">
    <property type="entry name" value="BPD_transp_1"/>
    <property type="match status" value="2"/>
</dbReference>
<evidence type="ECO:0000256" key="4">
    <source>
        <dbReference type="ARBA" id="ARBA00022519"/>
    </source>
</evidence>
<feature type="transmembrane region" description="Helical" evidence="8">
    <location>
        <begin position="18"/>
        <end position="39"/>
    </location>
</feature>
<dbReference type="PROSITE" id="PS50928">
    <property type="entry name" value="ABC_TM1"/>
    <property type="match status" value="2"/>
</dbReference>
<keyword evidence="5 8" id="KW-0812">Transmembrane</keyword>
<dbReference type="Gene3D" id="1.10.3720.10">
    <property type="entry name" value="MetI-like"/>
    <property type="match status" value="2"/>
</dbReference>